<dbReference type="EMBL" id="DS989873">
    <property type="protein sequence ID" value="EDX71403.1"/>
    <property type="molecule type" value="Genomic_DNA"/>
</dbReference>
<name>B4W367_9CYAN</name>
<dbReference type="Proteomes" id="UP000003835">
    <property type="component" value="Unassembled WGS sequence"/>
</dbReference>
<dbReference type="HOGENOM" id="CLU_2585772_0_0_3"/>
<proteinExistence type="predicted"/>
<gene>
    <name evidence="1" type="ORF">MC7420_1617</name>
</gene>
<keyword evidence="2" id="KW-1185">Reference proteome</keyword>
<reference evidence="1 2" key="1">
    <citation type="submission" date="2008-07" db="EMBL/GenBank/DDBJ databases">
        <authorList>
            <person name="Tandeau de Marsac N."/>
            <person name="Ferriera S."/>
            <person name="Johnson J."/>
            <person name="Kravitz S."/>
            <person name="Beeson K."/>
            <person name="Sutton G."/>
            <person name="Rogers Y.-H."/>
            <person name="Friedman R."/>
            <person name="Frazier M."/>
            <person name="Venter J.C."/>
        </authorList>
    </citation>
    <scope>NUCLEOTIDE SEQUENCE [LARGE SCALE GENOMIC DNA]</scope>
    <source>
        <strain evidence="1 2">PCC 7420</strain>
    </source>
</reference>
<dbReference type="RefSeq" id="WP_006105755.1">
    <property type="nucleotide sequence ID" value="NZ_DS989873.1"/>
</dbReference>
<dbReference type="eggNOG" id="ENOG50346FW">
    <property type="taxonomic scope" value="Bacteria"/>
</dbReference>
<sequence>MSTLIEKLLAAGWCYESNRPSHSHEKTEIYKDWEIITYPELALHYLPTGEYFIGSTNPTLGSKVSQAKIGVIKALIDSSD</sequence>
<accession>B4W367</accession>
<evidence type="ECO:0000313" key="1">
    <source>
        <dbReference type="EMBL" id="EDX71403.1"/>
    </source>
</evidence>
<evidence type="ECO:0000313" key="2">
    <source>
        <dbReference type="Proteomes" id="UP000003835"/>
    </source>
</evidence>
<dbReference type="AlphaFoldDB" id="B4W367"/>
<dbReference type="OrthoDB" id="9852745at2"/>
<protein>
    <submittedName>
        <fullName evidence="1">Uncharacterized protein</fullName>
    </submittedName>
</protein>
<organism evidence="1 2">
    <name type="scientific">Coleofasciculus chthonoplastes PCC 7420</name>
    <dbReference type="NCBI Taxonomy" id="118168"/>
    <lineage>
        <taxon>Bacteria</taxon>
        <taxon>Bacillati</taxon>
        <taxon>Cyanobacteriota</taxon>
        <taxon>Cyanophyceae</taxon>
        <taxon>Coleofasciculales</taxon>
        <taxon>Coleofasciculaceae</taxon>
        <taxon>Coleofasciculus</taxon>
    </lineage>
</organism>